<gene>
    <name evidence="2" type="ORF">SPOG_00016</name>
</gene>
<dbReference type="GeneID" id="25034348"/>
<dbReference type="HOGENOM" id="CLU_060588_0_0_1"/>
<evidence type="ECO:0000313" key="3">
    <source>
        <dbReference type="Proteomes" id="UP000015464"/>
    </source>
</evidence>
<keyword evidence="1" id="KW-0472">Membrane</keyword>
<keyword evidence="3" id="KW-1185">Reference proteome</keyword>
<evidence type="ECO:0000256" key="1">
    <source>
        <dbReference type="SAM" id="Phobius"/>
    </source>
</evidence>
<feature type="transmembrane region" description="Helical" evidence="1">
    <location>
        <begin position="306"/>
        <end position="325"/>
    </location>
</feature>
<keyword evidence="1" id="KW-1133">Transmembrane helix</keyword>
<feature type="transmembrane region" description="Helical" evidence="1">
    <location>
        <begin position="271"/>
        <end position="291"/>
    </location>
</feature>
<evidence type="ECO:0000313" key="2">
    <source>
        <dbReference type="EMBL" id="EPY51590.1"/>
    </source>
</evidence>
<reference evidence="2 3" key="1">
    <citation type="journal article" date="2011" name="Science">
        <title>Comparative functional genomics of the fission yeasts.</title>
        <authorList>
            <person name="Rhind N."/>
            <person name="Chen Z."/>
            <person name="Yassour M."/>
            <person name="Thompson D.A."/>
            <person name="Haas B.J."/>
            <person name="Habib N."/>
            <person name="Wapinski I."/>
            <person name="Roy S."/>
            <person name="Lin M.F."/>
            <person name="Heiman D.I."/>
            <person name="Young S.K."/>
            <person name="Furuya K."/>
            <person name="Guo Y."/>
            <person name="Pidoux A."/>
            <person name="Chen H.M."/>
            <person name="Robbertse B."/>
            <person name="Goldberg J.M."/>
            <person name="Aoki K."/>
            <person name="Bayne E.H."/>
            <person name="Berlin A.M."/>
            <person name="Desjardins C.A."/>
            <person name="Dobbs E."/>
            <person name="Dukaj L."/>
            <person name="Fan L."/>
            <person name="FitzGerald M.G."/>
            <person name="French C."/>
            <person name="Gujja S."/>
            <person name="Hansen K."/>
            <person name="Keifenheim D."/>
            <person name="Levin J.Z."/>
            <person name="Mosher R.A."/>
            <person name="Mueller C.A."/>
            <person name="Pfiffner J."/>
            <person name="Priest M."/>
            <person name="Russ C."/>
            <person name="Smialowska A."/>
            <person name="Swoboda P."/>
            <person name="Sykes S.M."/>
            <person name="Vaughn M."/>
            <person name="Vengrova S."/>
            <person name="Yoder R."/>
            <person name="Zeng Q."/>
            <person name="Allshire R."/>
            <person name="Baulcombe D."/>
            <person name="Birren B.W."/>
            <person name="Brown W."/>
            <person name="Ekwall K."/>
            <person name="Kellis M."/>
            <person name="Leatherwood J."/>
            <person name="Levin H."/>
            <person name="Margalit H."/>
            <person name="Martienssen R."/>
            <person name="Nieduszynski C.A."/>
            <person name="Spatafora J.W."/>
            <person name="Friedman N."/>
            <person name="Dalgaard J.Z."/>
            <person name="Baumann P."/>
            <person name="Niki H."/>
            <person name="Regev A."/>
            <person name="Nusbaum C."/>
        </authorList>
    </citation>
    <scope>NUCLEOTIDE SEQUENCE [LARGE SCALE GENOMIC DNA]</scope>
    <source>
        <strain evidence="3">OY26 / ATCC MYA-4695 / CBS 11777 / NBRC 106824 / NRRL Y48691</strain>
    </source>
</reference>
<accession>S9W0K8</accession>
<name>S9W0K8_SCHCR</name>
<keyword evidence="1" id="KW-0812">Transmembrane</keyword>
<dbReference type="EMBL" id="KE546990">
    <property type="protein sequence ID" value="EPY51590.1"/>
    <property type="molecule type" value="Genomic_DNA"/>
</dbReference>
<proteinExistence type="predicted"/>
<dbReference type="RefSeq" id="XP_013022977.1">
    <property type="nucleotide sequence ID" value="XM_013167523.1"/>
</dbReference>
<organism evidence="2 3">
    <name type="scientific">Schizosaccharomyces cryophilus (strain OY26 / ATCC MYA-4695 / CBS 11777 / NBRC 106824 / NRRL Y48691)</name>
    <name type="common">Fission yeast</name>
    <dbReference type="NCBI Taxonomy" id="653667"/>
    <lineage>
        <taxon>Eukaryota</taxon>
        <taxon>Fungi</taxon>
        <taxon>Dikarya</taxon>
        <taxon>Ascomycota</taxon>
        <taxon>Taphrinomycotina</taxon>
        <taxon>Schizosaccharomycetes</taxon>
        <taxon>Schizosaccharomycetales</taxon>
        <taxon>Schizosaccharomycetaceae</taxon>
        <taxon>Schizosaccharomyces</taxon>
    </lineage>
</organism>
<feature type="transmembrane region" description="Helical" evidence="1">
    <location>
        <begin position="101"/>
        <end position="119"/>
    </location>
</feature>
<feature type="transmembrane region" description="Helical" evidence="1">
    <location>
        <begin position="131"/>
        <end position="149"/>
    </location>
</feature>
<feature type="transmembrane region" description="Helical" evidence="1">
    <location>
        <begin position="192"/>
        <end position="212"/>
    </location>
</feature>
<dbReference type="AlphaFoldDB" id="S9W0K8"/>
<protein>
    <submittedName>
        <fullName evidence="2">Uncharacterized protein</fullName>
    </submittedName>
</protein>
<dbReference type="Proteomes" id="UP000015464">
    <property type="component" value="Unassembled WGS sequence"/>
</dbReference>
<sequence>MENLFSYYLHSETDELITSVYFPSDKREEWTGPFECNRSSVINDIVSTSTGNVSSYRINDSGFYCVATRSLTSLDSNIDIHFSKYKYEFQRIEDPKTNKNYTPLVTTVISLLSAGYWIYALSSQPEKVLPIQYGLLLLIISTAINPSLFSSESWRLELYRFLQISFRMFVHRLLLFLASFGFGVWRPVQPKFIISVGTGLVFPFLFRIFLRLYMLEGRDYYHYEPLLLVDQWLNESASRIIWLFVILLLYKERIQTNFKSEYSAKVCNRSLTYCISIFSIVPLLFDFNGLIIDMLPFYEYVSKGSLVQWLIRYFIEVIIPCYIWNPFQNEYVVYRESVEL</sequence>
<feature type="transmembrane region" description="Helical" evidence="1">
    <location>
        <begin position="169"/>
        <end position="185"/>
    </location>
</feature>